<dbReference type="InterPro" id="IPR037069">
    <property type="entry name" value="AcylCoA_DH/ox_N_sf"/>
</dbReference>
<dbReference type="SUPFAM" id="SSF56645">
    <property type="entry name" value="Acyl-CoA dehydrogenase NM domain-like"/>
    <property type="match status" value="1"/>
</dbReference>
<accession>A0A828SVQ8</accession>
<dbReference type="GO" id="GO:0033539">
    <property type="term" value="P:fatty acid beta-oxidation using acyl-CoA dehydrogenase"/>
    <property type="evidence" value="ECO:0007669"/>
    <property type="project" value="TreeGrafter"/>
</dbReference>
<dbReference type="FunFam" id="1.20.140.10:FF:000001">
    <property type="entry name" value="Acyl-CoA dehydrogenase"/>
    <property type="match status" value="1"/>
</dbReference>
<dbReference type="Pfam" id="PF02770">
    <property type="entry name" value="Acyl-CoA_dh_M"/>
    <property type="match status" value="1"/>
</dbReference>
<keyword evidence="5 6" id="KW-0560">Oxidoreductase</keyword>
<evidence type="ECO:0000313" key="11">
    <source>
        <dbReference type="Proteomes" id="UP000003204"/>
    </source>
</evidence>
<dbReference type="PANTHER" id="PTHR48083">
    <property type="entry name" value="MEDIUM-CHAIN SPECIFIC ACYL-COA DEHYDROGENASE, MITOCHONDRIAL-RELATED"/>
    <property type="match status" value="1"/>
</dbReference>
<evidence type="ECO:0000259" key="7">
    <source>
        <dbReference type="Pfam" id="PF00441"/>
    </source>
</evidence>
<feature type="domain" description="Acyl-CoA dehydrogenase/oxidase C-terminal" evidence="7">
    <location>
        <begin position="253"/>
        <end position="405"/>
    </location>
</feature>
<dbReference type="InterPro" id="IPR009075">
    <property type="entry name" value="AcylCo_DH/oxidase_C"/>
</dbReference>
<dbReference type="GO" id="GO:0005737">
    <property type="term" value="C:cytoplasm"/>
    <property type="evidence" value="ECO:0007669"/>
    <property type="project" value="TreeGrafter"/>
</dbReference>
<comment type="cofactor">
    <cofactor evidence="1 6">
        <name>FAD</name>
        <dbReference type="ChEBI" id="CHEBI:57692"/>
    </cofactor>
</comment>
<evidence type="ECO:0000256" key="4">
    <source>
        <dbReference type="ARBA" id="ARBA00022827"/>
    </source>
</evidence>
<comment type="similarity">
    <text evidence="2 6">Belongs to the acyl-CoA dehydrogenase family.</text>
</comment>
<dbReference type="PANTHER" id="PTHR48083:SF28">
    <property type="entry name" value="ACYL-COA DEHYDROGENASE FAMILY PROTEIN (AFU_ORTHOLOGUE AFUA_6G10880)-RELATED"/>
    <property type="match status" value="1"/>
</dbReference>
<dbReference type="FunFam" id="2.40.110.10:FF:000002">
    <property type="entry name" value="Acyl-CoA dehydrogenase fadE12"/>
    <property type="match status" value="1"/>
</dbReference>
<reference evidence="10 11" key="1">
    <citation type="submission" date="2011-04" db="EMBL/GenBank/DDBJ databases">
        <authorList>
            <person name="Weinstock G."/>
            <person name="Sodergren E."/>
            <person name="Clifton S."/>
            <person name="Fulton L."/>
            <person name="Fulton B."/>
            <person name="Courtney L."/>
            <person name="Fronick C."/>
            <person name="Harrison M."/>
            <person name="Strong C."/>
            <person name="Farmer C."/>
            <person name="Delahaunty K."/>
            <person name="Markovic C."/>
            <person name="Hall O."/>
            <person name="Minx P."/>
            <person name="Tomlinson C."/>
            <person name="Mitreva M."/>
            <person name="Hou S."/>
            <person name="Chen J."/>
            <person name="Wollam A."/>
            <person name="Pepin K.H."/>
            <person name="Johnson M."/>
            <person name="Bhonagiri V."/>
            <person name="Zhang X."/>
            <person name="Suruliraj S."/>
            <person name="Warren W."/>
            <person name="Chinwalla A."/>
            <person name="Mardis E.R."/>
            <person name="Wilson R.K."/>
        </authorList>
    </citation>
    <scope>NUCLEOTIDE SEQUENCE [LARGE SCALE GENOMIC DNA]</scope>
    <source>
        <strain evidence="10 11">6014059</strain>
    </source>
</reference>
<dbReference type="Pfam" id="PF00441">
    <property type="entry name" value="Acyl-CoA_dh_1"/>
    <property type="match status" value="1"/>
</dbReference>
<dbReference type="Gene3D" id="1.20.140.10">
    <property type="entry name" value="Butyryl-CoA Dehydrogenase, subunit A, domain 3"/>
    <property type="match status" value="1"/>
</dbReference>
<evidence type="ECO:0000256" key="1">
    <source>
        <dbReference type="ARBA" id="ARBA00001974"/>
    </source>
</evidence>
<evidence type="ECO:0000256" key="3">
    <source>
        <dbReference type="ARBA" id="ARBA00022630"/>
    </source>
</evidence>
<keyword evidence="3 6" id="KW-0285">Flavoprotein</keyword>
<evidence type="ECO:0000259" key="8">
    <source>
        <dbReference type="Pfam" id="PF02770"/>
    </source>
</evidence>
<dbReference type="InterPro" id="IPR046373">
    <property type="entry name" value="Acyl-CoA_Oxase/DH_mid-dom_sf"/>
</dbReference>
<dbReference type="InterPro" id="IPR036250">
    <property type="entry name" value="AcylCo_DH-like_C"/>
</dbReference>
<dbReference type="GO" id="GO:0050660">
    <property type="term" value="F:flavin adenine dinucleotide binding"/>
    <property type="evidence" value="ECO:0007669"/>
    <property type="project" value="InterPro"/>
</dbReference>
<keyword evidence="4 6" id="KW-0274">FAD</keyword>
<evidence type="ECO:0000256" key="5">
    <source>
        <dbReference type="ARBA" id="ARBA00023002"/>
    </source>
</evidence>
<dbReference type="SUPFAM" id="SSF47203">
    <property type="entry name" value="Acyl-CoA dehydrogenase C-terminal domain-like"/>
    <property type="match status" value="1"/>
</dbReference>
<evidence type="ECO:0000256" key="2">
    <source>
        <dbReference type="ARBA" id="ARBA00009347"/>
    </source>
</evidence>
<evidence type="ECO:0000256" key="6">
    <source>
        <dbReference type="RuleBase" id="RU362125"/>
    </source>
</evidence>
<protein>
    <submittedName>
        <fullName evidence="10">Acyl-CoA dehydrogenase protein</fullName>
    </submittedName>
</protein>
<dbReference type="GO" id="GO:0003995">
    <property type="term" value="F:acyl-CoA dehydrogenase activity"/>
    <property type="evidence" value="ECO:0007669"/>
    <property type="project" value="InterPro"/>
</dbReference>
<name>A0A828SVQ8_ACIBA</name>
<dbReference type="Gene3D" id="2.40.110.10">
    <property type="entry name" value="Butyryl-CoA Dehydrogenase, subunit A, domain 2"/>
    <property type="match status" value="1"/>
</dbReference>
<dbReference type="Gene3D" id="1.10.540.10">
    <property type="entry name" value="Acyl-CoA dehydrogenase/oxidase, N-terminal domain"/>
    <property type="match status" value="1"/>
</dbReference>
<dbReference type="AlphaFoldDB" id="A0A828SVQ8"/>
<sequence>MVNMTRYVLELNKNIRTFLKMQLNPIYYNEQHIAFADNVRRFVQKEMTPFVNEWDEAETFPRELYKKAAEIGLLGLGFSEEYGGIPDADPFYSLLAGIEMAKAGSGGVHISLMVHTIGAPPIQHFGSEELKARVLPGIISGEKISALAITEPGGGSDVAALQTKAVRDGDYYIVSGEKTFITSGIRADYYTVAVRTDPTKTGAEGISMLLIDAHSEGITKTPLKKMGWWASDTAHLHFDQVRVPASNLLGKENAGFKVIMNNFNMERFFLGVVAYGYALVCYEEALEWAQQRKTFGKRLIDHQVVRHKLVDMATQLTSTRALLEETAWKMTQPKLQGPELVVQISMLKNVATRTMQFCADAAVQTLGGMGFMRGTKSERIYREVKVNMIGGGAEEIMKDLISKQLGY</sequence>
<feature type="domain" description="Acyl-CoA oxidase/dehydrogenase middle" evidence="8">
    <location>
        <begin position="146"/>
        <end position="241"/>
    </location>
</feature>
<evidence type="ECO:0000313" key="10">
    <source>
        <dbReference type="EMBL" id="EGJ69176.1"/>
    </source>
</evidence>
<dbReference type="InterPro" id="IPR006091">
    <property type="entry name" value="Acyl-CoA_Oxase/DH_mid-dom"/>
</dbReference>
<dbReference type="InterPro" id="IPR006089">
    <property type="entry name" value="Acyl-CoA_DH_CS"/>
</dbReference>
<evidence type="ECO:0000259" key="9">
    <source>
        <dbReference type="Pfam" id="PF02771"/>
    </source>
</evidence>
<dbReference type="Pfam" id="PF02771">
    <property type="entry name" value="Acyl-CoA_dh_N"/>
    <property type="match status" value="1"/>
</dbReference>
<dbReference type="PROSITE" id="PS00072">
    <property type="entry name" value="ACYL_COA_DH_1"/>
    <property type="match status" value="1"/>
</dbReference>
<dbReference type="InterPro" id="IPR009100">
    <property type="entry name" value="AcylCoA_DH/oxidase_NM_dom_sf"/>
</dbReference>
<proteinExistence type="inferred from homology"/>
<dbReference type="Proteomes" id="UP000003204">
    <property type="component" value="Unassembled WGS sequence"/>
</dbReference>
<dbReference type="EMBL" id="ACYS02000023">
    <property type="protein sequence ID" value="EGJ69176.1"/>
    <property type="molecule type" value="Genomic_DNA"/>
</dbReference>
<dbReference type="InterPro" id="IPR050741">
    <property type="entry name" value="Acyl-CoA_dehydrogenase"/>
</dbReference>
<feature type="domain" description="Acyl-CoA dehydrogenase/oxidase N-terminal" evidence="9">
    <location>
        <begin position="30"/>
        <end position="142"/>
    </location>
</feature>
<gene>
    <name evidence="10" type="ORF">HMPREF0022_01031</name>
</gene>
<organism evidence="10 11">
    <name type="scientific">Acinetobacter baumannii 6014059</name>
    <dbReference type="NCBI Taxonomy" id="525242"/>
    <lineage>
        <taxon>Bacteria</taxon>
        <taxon>Pseudomonadati</taxon>
        <taxon>Pseudomonadota</taxon>
        <taxon>Gammaproteobacteria</taxon>
        <taxon>Moraxellales</taxon>
        <taxon>Moraxellaceae</taxon>
        <taxon>Acinetobacter</taxon>
        <taxon>Acinetobacter calcoaceticus/baumannii complex</taxon>
    </lineage>
</organism>
<comment type="caution">
    <text evidence="10">The sequence shown here is derived from an EMBL/GenBank/DDBJ whole genome shotgun (WGS) entry which is preliminary data.</text>
</comment>
<dbReference type="InterPro" id="IPR013786">
    <property type="entry name" value="AcylCoA_DH/ox_N"/>
</dbReference>